<sequence>MERVVIVGGGVMGSAVAWFLAHDHGIRATVLERDASYTWASSARSACAIRQQFSTAINIRVSQSSLAFYRAIGEALKVGDDRPSIGLVEPGYLYLAATGDGALLLREQHALQASHDVHTALLDAPALSARFPWLHTDDVTLGSLGLSTATSGEGWFDGYAAMQAFRLAAIAAGAEFVEAEADQFERRDDGHGAHVQAVRCTDGRVFPADAVVIATGAWSGHVTTRLGAPLPVFARKRDVFAVEADIALPDAPLLIDPSGVWFRPEQEHGRFLCGAPPRIDDNDVPLDRVDHALFEEFIWPALAHRVPAFDALRVTASWAGYYEMNDFDHNGLVGRMPSFDNVYAACGFSGHGLQQAPAVGQGLAELIATGAYRSIDLAPFGIERIAEGRPLLERNVI</sequence>
<dbReference type="InterPro" id="IPR006076">
    <property type="entry name" value="FAD-dep_OxRdtase"/>
</dbReference>
<dbReference type="Gene3D" id="3.30.9.10">
    <property type="entry name" value="D-Amino Acid Oxidase, subunit A, domain 2"/>
    <property type="match status" value="1"/>
</dbReference>
<dbReference type="Proteomes" id="UP000264071">
    <property type="component" value="Unassembled WGS sequence"/>
</dbReference>
<dbReference type="InterPro" id="IPR036188">
    <property type="entry name" value="FAD/NAD-bd_sf"/>
</dbReference>
<dbReference type="PANTHER" id="PTHR13847:SF287">
    <property type="entry name" value="FAD-DEPENDENT OXIDOREDUCTASE DOMAIN-CONTAINING PROTEIN 1"/>
    <property type="match status" value="1"/>
</dbReference>
<dbReference type="Pfam" id="PF01266">
    <property type="entry name" value="DAO"/>
    <property type="match status" value="1"/>
</dbReference>
<protein>
    <submittedName>
        <fullName evidence="3">FAD-binding oxidoreductase</fullName>
    </submittedName>
</protein>
<name>A0A3D4VEA3_9BACT</name>
<reference evidence="3 4" key="1">
    <citation type="journal article" date="2018" name="Nat. Biotechnol.">
        <title>A standardized bacterial taxonomy based on genome phylogeny substantially revises the tree of life.</title>
        <authorList>
            <person name="Parks D.H."/>
            <person name="Chuvochina M."/>
            <person name="Waite D.W."/>
            <person name="Rinke C."/>
            <person name="Skarshewski A."/>
            <person name="Chaumeil P.A."/>
            <person name="Hugenholtz P."/>
        </authorList>
    </citation>
    <scope>NUCLEOTIDE SEQUENCE [LARGE SCALE GENOMIC DNA]</scope>
    <source>
        <strain evidence="3">UBA8844</strain>
    </source>
</reference>
<dbReference type="GO" id="GO:0005737">
    <property type="term" value="C:cytoplasm"/>
    <property type="evidence" value="ECO:0007669"/>
    <property type="project" value="TreeGrafter"/>
</dbReference>
<comment type="caution">
    <text evidence="3">The sequence shown here is derived from an EMBL/GenBank/DDBJ whole genome shotgun (WGS) entry which is preliminary data.</text>
</comment>
<organism evidence="3 4">
    <name type="scientific">Gemmatimonas aurantiaca</name>
    <dbReference type="NCBI Taxonomy" id="173480"/>
    <lineage>
        <taxon>Bacteria</taxon>
        <taxon>Pseudomonadati</taxon>
        <taxon>Gemmatimonadota</taxon>
        <taxon>Gemmatimonadia</taxon>
        <taxon>Gemmatimonadales</taxon>
        <taxon>Gemmatimonadaceae</taxon>
        <taxon>Gemmatimonas</taxon>
    </lineage>
</organism>
<dbReference type="GO" id="GO:0016491">
    <property type="term" value="F:oxidoreductase activity"/>
    <property type="evidence" value="ECO:0007669"/>
    <property type="project" value="UniProtKB-KW"/>
</dbReference>
<evidence type="ECO:0000313" key="4">
    <source>
        <dbReference type="Proteomes" id="UP000264071"/>
    </source>
</evidence>
<gene>
    <name evidence="3" type="ORF">DGD08_17765</name>
</gene>
<evidence type="ECO:0000313" key="3">
    <source>
        <dbReference type="EMBL" id="HCT59052.1"/>
    </source>
</evidence>
<dbReference type="Gene3D" id="3.50.50.60">
    <property type="entry name" value="FAD/NAD(P)-binding domain"/>
    <property type="match status" value="1"/>
</dbReference>
<dbReference type="GO" id="GO:0032981">
    <property type="term" value="P:mitochondrial respiratory chain complex I assembly"/>
    <property type="evidence" value="ECO:0007669"/>
    <property type="project" value="TreeGrafter"/>
</dbReference>
<proteinExistence type="predicted"/>
<dbReference type="AlphaFoldDB" id="A0A3D4VEA3"/>
<dbReference type="EMBL" id="DPIY01000012">
    <property type="protein sequence ID" value="HCT59052.1"/>
    <property type="molecule type" value="Genomic_DNA"/>
</dbReference>
<evidence type="ECO:0000256" key="1">
    <source>
        <dbReference type="ARBA" id="ARBA00023002"/>
    </source>
</evidence>
<evidence type="ECO:0000259" key="2">
    <source>
        <dbReference type="Pfam" id="PF01266"/>
    </source>
</evidence>
<dbReference type="PANTHER" id="PTHR13847">
    <property type="entry name" value="SARCOSINE DEHYDROGENASE-RELATED"/>
    <property type="match status" value="1"/>
</dbReference>
<dbReference type="SUPFAM" id="SSF51905">
    <property type="entry name" value="FAD/NAD(P)-binding domain"/>
    <property type="match status" value="1"/>
</dbReference>
<dbReference type="OMA" id="PMFARRW"/>
<feature type="domain" description="FAD dependent oxidoreductase" evidence="2">
    <location>
        <begin position="3"/>
        <end position="366"/>
    </location>
</feature>
<keyword evidence="1" id="KW-0560">Oxidoreductase</keyword>
<accession>A0A3D4VEA3</accession>